<evidence type="ECO:0000313" key="1">
    <source>
        <dbReference type="EMBL" id="PNR41338.1"/>
    </source>
</evidence>
<evidence type="ECO:0000313" key="2">
    <source>
        <dbReference type="EnsemblPlants" id="PAC:32963056.CDS.1"/>
    </source>
</evidence>
<reference evidence="1 3" key="1">
    <citation type="journal article" date="2008" name="Science">
        <title>The Physcomitrella genome reveals evolutionary insights into the conquest of land by plants.</title>
        <authorList>
            <person name="Rensing S."/>
            <person name="Lang D."/>
            <person name="Zimmer A."/>
            <person name="Terry A."/>
            <person name="Salamov A."/>
            <person name="Shapiro H."/>
            <person name="Nishiyama T."/>
            <person name="Perroud P.-F."/>
            <person name="Lindquist E."/>
            <person name="Kamisugi Y."/>
            <person name="Tanahashi T."/>
            <person name="Sakakibara K."/>
            <person name="Fujita T."/>
            <person name="Oishi K."/>
            <person name="Shin-I T."/>
            <person name="Kuroki Y."/>
            <person name="Toyoda A."/>
            <person name="Suzuki Y."/>
            <person name="Hashimoto A."/>
            <person name="Yamaguchi K."/>
            <person name="Sugano A."/>
            <person name="Kohara Y."/>
            <person name="Fujiyama A."/>
            <person name="Anterola A."/>
            <person name="Aoki S."/>
            <person name="Ashton N."/>
            <person name="Barbazuk W.B."/>
            <person name="Barker E."/>
            <person name="Bennetzen J."/>
            <person name="Bezanilla M."/>
            <person name="Blankenship R."/>
            <person name="Cho S.H."/>
            <person name="Dutcher S."/>
            <person name="Estelle M."/>
            <person name="Fawcett J.A."/>
            <person name="Gundlach H."/>
            <person name="Hanada K."/>
            <person name="Heyl A."/>
            <person name="Hicks K.A."/>
            <person name="Hugh J."/>
            <person name="Lohr M."/>
            <person name="Mayer K."/>
            <person name="Melkozernov A."/>
            <person name="Murata T."/>
            <person name="Nelson D."/>
            <person name="Pils B."/>
            <person name="Prigge M."/>
            <person name="Reiss B."/>
            <person name="Renner T."/>
            <person name="Rombauts S."/>
            <person name="Rushton P."/>
            <person name="Sanderfoot A."/>
            <person name="Schween G."/>
            <person name="Shiu S.-H."/>
            <person name="Stueber K."/>
            <person name="Theodoulou F.L."/>
            <person name="Tu H."/>
            <person name="Van de Peer Y."/>
            <person name="Verrier P.J."/>
            <person name="Waters E."/>
            <person name="Wood A."/>
            <person name="Yang L."/>
            <person name="Cove D."/>
            <person name="Cuming A."/>
            <person name="Hasebe M."/>
            <person name="Lucas S."/>
            <person name="Mishler D.B."/>
            <person name="Reski R."/>
            <person name="Grigoriev I."/>
            <person name="Quatrano R.S."/>
            <person name="Boore J.L."/>
        </authorList>
    </citation>
    <scope>NUCLEOTIDE SEQUENCE [LARGE SCALE GENOMIC DNA]</scope>
    <source>
        <strain evidence="2 3">cv. Gransden 2004</strain>
    </source>
</reference>
<evidence type="ECO:0000313" key="3">
    <source>
        <dbReference type="Proteomes" id="UP000006727"/>
    </source>
</evidence>
<dbReference type="EnsemblPlants" id="Pp3c14_19800V3.1">
    <property type="protein sequence ID" value="PAC:32963056.CDS.1"/>
    <property type="gene ID" value="Pp3c14_19800"/>
</dbReference>
<name>A0A2K1JIF7_PHYPA</name>
<reference evidence="2" key="3">
    <citation type="submission" date="2020-12" db="UniProtKB">
        <authorList>
            <consortium name="EnsemblPlants"/>
        </authorList>
    </citation>
    <scope>IDENTIFICATION</scope>
</reference>
<proteinExistence type="predicted"/>
<dbReference type="Proteomes" id="UP000006727">
    <property type="component" value="Chromosome 14"/>
</dbReference>
<sequence length="123" mass="14458">MCEKLPFTHTLRALQRLYLEMLVTLLLELIFRSFLSNAKFCLDHKSPSAELFELRQVLILIAELEVSRASPEACNRLLQSQGLGFLLLRLKTQLARNHSREHLLFLKRRRPSVDIAMTKWLWL</sequence>
<dbReference type="InParanoid" id="A0A2K1JIF7"/>
<protein>
    <submittedName>
        <fullName evidence="1 2">Uncharacterized protein</fullName>
    </submittedName>
</protein>
<dbReference type="Gramene" id="Pp3c14_19800V3.2">
    <property type="protein sequence ID" value="PAC:32963057.CDS.1"/>
    <property type="gene ID" value="Pp3c14_19800"/>
</dbReference>
<dbReference type="Gramene" id="Pp3c14_19800V3.1">
    <property type="protein sequence ID" value="PAC:32963056.CDS.1"/>
    <property type="gene ID" value="Pp3c14_19800"/>
</dbReference>
<dbReference type="EMBL" id="ABEU02000014">
    <property type="protein sequence ID" value="PNR41338.1"/>
    <property type="molecule type" value="Genomic_DNA"/>
</dbReference>
<dbReference type="EnsemblPlants" id="Pp3c14_19800V3.2">
    <property type="protein sequence ID" value="PAC:32963057.CDS.1"/>
    <property type="gene ID" value="Pp3c14_19800"/>
</dbReference>
<organism evidence="1">
    <name type="scientific">Physcomitrium patens</name>
    <name type="common">Spreading-leaved earth moss</name>
    <name type="synonym">Physcomitrella patens</name>
    <dbReference type="NCBI Taxonomy" id="3218"/>
    <lineage>
        <taxon>Eukaryota</taxon>
        <taxon>Viridiplantae</taxon>
        <taxon>Streptophyta</taxon>
        <taxon>Embryophyta</taxon>
        <taxon>Bryophyta</taxon>
        <taxon>Bryophytina</taxon>
        <taxon>Bryopsida</taxon>
        <taxon>Funariidae</taxon>
        <taxon>Funariales</taxon>
        <taxon>Funariaceae</taxon>
        <taxon>Physcomitrium</taxon>
    </lineage>
</organism>
<gene>
    <name evidence="1" type="ORF">PHYPA_018741</name>
</gene>
<dbReference type="AlphaFoldDB" id="A0A2K1JIF7"/>
<reference evidence="1 3" key="2">
    <citation type="journal article" date="2018" name="Plant J.">
        <title>The Physcomitrella patens chromosome-scale assembly reveals moss genome structure and evolution.</title>
        <authorList>
            <person name="Lang D."/>
            <person name="Ullrich K.K."/>
            <person name="Murat F."/>
            <person name="Fuchs J."/>
            <person name="Jenkins J."/>
            <person name="Haas F.B."/>
            <person name="Piednoel M."/>
            <person name="Gundlach H."/>
            <person name="Van Bel M."/>
            <person name="Meyberg R."/>
            <person name="Vives C."/>
            <person name="Morata J."/>
            <person name="Symeonidi A."/>
            <person name="Hiss M."/>
            <person name="Muchero W."/>
            <person name="Kamisugi Y."/>
            <person name="Saleh O."/>
            <person name="Blanc G."/>
            <person name="Decker E.L."/>
            <person name="van Gessel N."/>
            <person name="Grimwood J."/>
            <person name="Hayes R.D."/>
            <person name="Graham S.W."/>
            <person name="Gunter L.E."/>
            <person name="McDaniel S.F."/>
            <person name="Hoernstein S.N.W."/>
            <person name="Larsson A."/>
            <person name="Li F.W."/>
            <person name="Perroud P.F."/>
            <person name="Phillips J."/>
            <person name="Ranjan P."/>
            <person name="Rokshar D.S."/>
            <person name="Rothfels C.J."/>
            <person name="Schneider L."/>
            <person name="Shu S."/>
            <person name="Stevenson D.W."/>
            <person name="Thummler F."/>
            <person name="Tillich M."/>
            <person name="Villarreal Aguilar J.C."/>
            <person name="Widiez T."/>
            <person name="Wong G.K."/>
            <person name="Wymore A."/>
            <person name="Zhang Y."/>
            <person name="Zimmer A.D."/>
            <person name="Quatrano R.S."/>
            <person name="Mayer K.F.X."/>
            <person name="Goodstein D."/>
            <person name="Casacuberta J.M."/>
            <person name="Vandepoele K."/>
            <person name="Reski R."/>
            <person name="Cuming A.C."/>
            <person name="Tuskan G.A."/>
            <person name="Maumus F."/>
            <person name="Salse J."/>
            <person name="Schmutz J."/>
            <person name="Rensing S.A."/>
        </authorList>
    </citation>
    <scope>NUCLEOTIDE SEQUENCE [LARGE SCALE GENOMIC DNA]</scope>
    <source>
        <strain evidence="2 3">cv. Gransden 2004</strain>
    </source>
</reference>
<keyword evidence="3" id="KW-1185">Reference proteome</keyword>
<accession>A0A2K1JIF7</accession>